<comment type="caution">
    <text evidence="2">The sequence shown here is derived from an EMBL/GenBank/DDBJ whole genome shotgun (WGS) entry which is preliminary data.</text>
</comment>
<proteinExistence type="predicted"/>
<sequence length="79" mass="8528">MNESSRWFRIVPISVGGTGGGSLQAGSKILTLNQYLAGSSGGARGRHNRTPKNQFHPTYAGLSHIHPPKSMAFPPHRFT</sequence>
<keyword evidence="3" id="KW-1185">Reference proteome</keyword>
<dbReference type="RefSeq" id="WP_271890661.1">
    <property type="nucleotide sequence ID" value="NZ_JAQBIE010000041.1"/>
</dbReference>
<accession>A0ABT4ZLF4</accession>
<reference evidence="2" key="1">
    <citation type="submission" date="2022-12" db="EMBL/GenBank/DDBJ databases">
        <title>Paracoccus onchidii sp. nov., isolated from a marine invertebrate from the South China Sea.</title>
        <authorList>
            <person name="Xu S."/>
            <person name="Liu Z."/>
            <person name="Xu Y."/>
        </authorList>
    </citation>
    <scope>NUCLEOTIDE SEQUENCE</scope>
    <source>
        <strain evidence="2">Z330</strain>
    </source>
</reference>
<evidence type="ECO:0000313" key="3">
    <source>
        <dbReference type="Proteomes" id="UP001165641"/>
    </source>
</evidence>
<evidence type="ECO:0000256" key="1">
    <source>
        <dbReference type="SAM" id="MobiDB-lite"/>
    </source>
</evidence>
<protein>
    <submittedName>
        <fullName evidence="2">Uncharacterized protein</fullName>
    </submittedName>
</protein>
<feature type="non-terminal residue" evidence="2">
    <location>
        <position position="79"/>
    </location>
</feature>
<name>A0ABT4ZLF4_9RHOB</name>
<evidence type="ECO:0000313" key="2">
    <source>
        <dbReference type="EMBL" id="MDB6179565.1"/>
    </source>
</evidence>
<feature type="region of interest" description="Disordered" evidence="1">
    <location>
        <begin position="39"/>
        <end position="79"/>
    </location>
</feature>
<dbReference type="EMBL" id="JAQBIE010000041">
    <property type="protein sequence ID" value="MDB6179565.1"/>
    <property type="molecule type" value="Genomic_DNA"/>
</dbReference>
<dbReference type="Proteomes" id="UP001165641">
    <property type="component" value="Unassembled WGS sequence"/>
</dbReference>
<gene>
    <name evidence="2" type="ORF">PAF17_19010</name>
</gene>
<organism evidence="2 3">
    <name type="scientific">Paracoccus onchidii</name>
    <dbReference type="NCBI Taxonomy" id="3017813"/>
    <lineage>
        <taxon>Bacteria</taxon>
        <taxon>Pseudomonadati</taxon>
        <taxon>Pseudomonadota</taxon>
        <taxon>Alphaproteobacteria</taxon>
        <taxon>Rhodobacterales</taxon>
        <taxon>Paracoccaceae</taxon>
        <taxon>Paracoccus</taxon>
    </lineage>
</organism>